<organism evidence="2 3">
    <name type="scientific">Candidatus Faecenecus gallistercoris</name>
    <dbReference type="NCBI Taxonomy" id="2840793"/>
    <lineage>
        <taxon>Bacteria</taxon>
        <taxon>Bacillati</taxon>
        <taxon>Bacillota</taxon>
        <taxon>Bacillota incertae sedis</taxon>
        <taxon>Candidatus Faecenecus</taxon>
    </lineage>
</organism>
<gene>
    <name evidence="2" type="ORF">IAC85_03920</name>
</gene>
<dbReference type="EMBL" id="DVFU01000074">
    <property type="protein sequence ID" value="HIQ64867.1"/>
    <property type="molecule type" value="Genomic_DNA"/>
</dbReference>
<evidence type="ECO:0000313" key="2">
    <source>
        <dbReference type="EMBL" id="HIQ64867.1"/>
    </source>
</evidence>
<dbReference type="AlphaFoldDB" id="A0A9D1CKK3"/>
<evidence type="ECO:0000259" key="1">
    <source>
        <dbReference type="Pfam" id="PF00882"/>
    </source>
</evidence>
<dbReference type="Pfam" id="PF00882">
    <property type="entry name" value="Zn_dep_PLPC"/>
    <property type="match status" value="1"/>
</dbReference>
<reference evidence="2" key="1">
    <citation type="submission" date="2020-10" db="EMBL/GenBank/DDBJ databases">
        <authorList>
            <person name="Gilroy R."/>
        </authorList>
    </citation>
    <scope>NUCLEOTIDE SEQUENCE</scope>
    <source>
        <strain evidence="2">CHK165-10780</strain>
    </source>
</reference>
<feature type="domain" description="Phospholipase C/D" evidence="1">
    <location>
        <begin position="58"/>
        <end position="157"/>
    </location>
</feature>
<dbReference type="Proteomes" id="UP000886725">
    <property type="component" value="Unassembled WGS sequence"/>
</dbReference>
<protein>
    <recommendedName>
        <fullName evidence="1">Phospholipase C/D domain-containing protein</fullName>
    </recommendedName>
</protein>
<reference evidence="2" key="2">
    <citation type="journal article" date="2021" name="PeerJ">
        <title>Extensive microbial diversity within the chicken gut microbiome revealed by metagenomics and culture.</title>
        <authorList>
            <person name="Gilroy R."/>
            <person name="Ravi A."/>
            <person name="Getino M."/>
            <person name="Pursley I."/>
            <person name="Horton D.L."/>
            <person name="Alikhan N.F."/>
            <person name="Baker D."/>
            <person name="Gharbi K."/>
            <person name="Hall N."/>
            <person name="Watson M."/>
            <person name="Adriaenssens E.M."/>
            <person name="Foster-Nyarko E."/>
            <person name="Jarju S."/>
            <person name="Secka A."/>
            <person name="Antonio M."/>
            <person name="Oren A."/>
            <person name="Chaudhuri R.R."/>
            <person name="La Ragione R."/>
            <person name="Hildebrand F."/>
            <person name="Pallen M.J."/>
        </authorList>
    </citation>
    <scope>NUCLEOTIDE SEQUENCE</scope>
    <source>
        <strain evidence="2">CHK165-10780</strain>
    </source>
</reference>
<comment type="caution">
    <text evidence="2">The sequence shown here is derived from an EMBL/GenBank/DDBJ whole genome shotgun (WGS) entry which is preliminary data.</text>
</comment>
<accession>A0A9D1CKK3</accession>
<sequence length="326" mass="39721">MPSTITHAYFALDVYERLDLDTKTFLYSEKQWLKTTGQGMDPTFFYHLLSIKPGKKVRDFGLFFHRHKSFLFFETLINYIKYNGYQDNPEIMTFLYGQLCHYMLDRTAHPYIIYISGQFIRGNRSTYKYNHVHGENESLIDNYLVSLRENIKPWEFRADQFCFDTHDFSDELKEVIDFTYKEVFKIPNFSKYYEQSIRDMKRFYRIFRYDKHGFKITFYKFVDLVCPKILLRKKVLSYHMKIKNKEELLNLNHERWYNPTDKRIHSTESFIDLYLRAMTEAVKAIGQINDYIYKDKKTDLRKVIKNYSYESGRDCSKKYELKHFKF</sequence>
<proteinExistence type="predicted"/>
<evidence type="ECO:0000313" key="3">
    <source>
        <dbReference type="Proteomes" id="UP000886725"/>
    </source>
</evidence>
<name>A0A9D1CKK3_9FIRM</name>
<dbReference type="InterPro" id="IPR029002">
    <property type="entry name" value="PLPC/GPLD1"/>
</dbReference>